<feature type="chain" id="PRO_5047234823" description="Right handed beta helix domain-containing protein" evidence="2">
    <location>
        <begin position="20"/>
        <end position="1897"/>
    </location>
</feature>
<dbReference type="Proteomes" id="UP001244341">
    <property type="component" value="Chromosome 10b"/>
</dbReference>
<evidence type="ECO:0000313" key="4">
    <source>
        <dbReference type="Proteomes" id="UP001244341"/>
    </source>
</evidence>
<proteinExistence type="predicted"/>
<dbReference type="EMBL" id="CP126217">
    <property type="protein sequence ID" value="WIA19214.1"/>
    <property type="molecule type" value="Genomic_DNA"/>
</dbReference>
<feature type="region of interest" description="Disordered" evidence="1">
    <location>
        <begin position="1870"/>
        <end position="1897"/>
    </location>
</feature>
<dbReference type="SMART" id="SM00710">
    <property type="entry name" value="PbH1"/>
    <property type="match status" value="19"/>
</dbReference>
<keyword evidence="2" id="KW-0732">Signal</keyword>
<dbReference type="InterPro" id="IPR006626">
    <property type="entry name" value="PbH1"/>
</dbReference>
<dbReference type="InterPro" id="IPR012334">
    <property type="entry name" value="Pectin_lyas_fold"/>
</dbReference>
<evidence type="ECO:0000256" key="1">
    <source>
        <dbReference type="SAM" id="MobiDB-lite"/>
    </source>
</evidence>
<feature type="signal peptide" evidence="2">
    <location>
        <begin position="1"/>
        <end position="19"/>
    </location>
</feature>
<sequence length="1897" mass="198265">MMGISTRVLLLALAAAVLAVQTNASKTPIRGAPKRQLRFTWSPPTPQLTSLPCPRTAVPTAATSKTLWVDPSYSGTVAIGNASHPFKTMAAAWAALPKAPAKLTAGVTINFKPGIAFQTSAWPISLSLAAVWGTADAPVIIQRDPAAAADSAGSFIDVADISNCSYLFFKGINFQARPGSPAGNVVRISSSDYIYLLNVTIAGAGNGTGYGGTAQTLKVSNARGIYIEDSDVSNARGIYVEDSDIGGAPAVGWALQASAVQYGHMNHPFVSNARGIYVEDSDIGGASAGGWALQYSAVQYGHICRSRVHHSDWCLGLSGGSAYFVVDSNIVHNCGQAGLVSGLGGGQMNSPWLQYDAYSIKVTNNVIRDVWGAGLSVFGGYSILLAHNTLHKVGSRSHTVEIKTSSRGCGWGNATCAAVNAMGGWVPPVSPSAALAVPSRDVMFVNNLIVNPNNASAMWAHFSTSSPIATTAAYPVSMPNPISVSQGLVIKGNLFVNWKPDPKYAMGLGLDACAKTGLQCNTPTVLAENHFNVPGLAITFSDPDSLTLTEDSKAALGLVPYKPAAEAAFAAWDTPLATPQGQLANAVPVDRLGTARVASNDLPGAYYDAAYTPTKFCFSPPAASLAPNSTNGWSASCTKSAVGSSCTAPCGSRATGTDYTARCDDTDMWTILTGSCATKVCSGLPDATAAPYSAGFSQSCAGSLIGSLCSAPCAAGATGFAYTARCDDTDTWTVLNGSCGGLQLPPLPSYPCRTEVPTALASKTLWVDPAYTGTVAIGNATHPFKTFAAAWATLPKAPQWLTAGVTINLKPGIALAGSMTLSGVQGTPLAPLIIQRDPAADSSLQPSVLEVIFMTNCSYVYFNGVTFQPKTTAAANAVRIANSDSIYLLGVTVAGIYNTGYPGTAQALKVHNSRGIYIEDSEVYGSSAGGFALNIIAVQYGHVARSKVHHADWCFGLSGGTAYFIVDGNTVHTCGQAALVSGGATDPFQMNSPWQQYSAYGITVTNNVIRDVWGAGLSVFGGYSILLAHNTLHRVGSRSHTIEIQFSSRGCSGTAAACAALSAQGGWLPSAPGASISIPSRDVQVLNNIIVNPKNESAKWAHFATSASVNTTGLAAYPPSIPNPVTMYQGLVVKGNVFVNWHSVYPYMNLGLDPCYNTGLPCDKPTVLADNLINVPGLSLTFTDPESLVLSDDSKAALGLVPYKPAAEAAFAAWDTPLATPPGQLANAVLFDKNGVARSPAIDLPGAYCDPDHKPPKICSIPPDAAWGANSTAGWPKECGRAVVGAVCTAPCGSRATGSDYTARCEDSDTWTFLGGSCATKTCAAPPSAYLAPNSIGFDANCVNTLVGSSCAAPCSANATGSTWVARCDDTNTWSIVNGSCEGPQRQWNPATPPLPSYPCPRTQVPYNLAPRTIWVDPAYTGAVAVGNASHPFKTFAAAWFSLGKGLLKAGVVMNIKPGVALSGRLWMDGVWGTEDAPLIIQRDPAADASAPPSIIEIVDIFNCTYMYFKGITFQQRLETAGGNVVHLASCSYVYLLNVTIAGYGTGTGYPGSNQALKINQVKGLYVEDSDIFGSCPNGVGLDGVAVQYGHVCRSNIHHADWCMYIKGGSAYFIIDSNTVHHCQQAGLRVGQGTGFEFMTPPFLEYEAYGMKMTNNVIYNVWGAGLGAIGSYSVLIAHNTLYKVGSRSHTVEFYYGTRGCGSNAVCTRNWNLGGWGPALATSPAISIPSKDVQFLNNIIVNPKNESSMWSHFSVSSNLNTTGSSYPPSMPNPLSVTQGFVIKGNVFVNPHRSYPSMSLGLAACEKTGLPCDPTTVLVDNLINVPGLNLTFTDPESLVLTDDSKAALRAANYKHAAEVPFASWTTGVETPPGVLDNTLPIDRDGSSRDGGSDLPGARV</sequence>
<reference evidence="3 4" key="1">
    <citation type="submission" date="2023-05" db="EMBL/GenBank/DDBJ databases">
        <title>A 100% complete, gapless, phased diploid assembly of the Scenedesmus obliquus UTEX 3031 genome.</title>
        <authorList>
            <person name="Biondi T.C."/>
            <person name="Hanschen E.R."/>
            <person name="Kwon T."/>
            <person name="Eng W."/>
            <person name="Kruse C.P.S."/>
            <person name="Koehler S.I."/>
            <person name="Kunde Y."/>
            <person name="Gleasner C.D."/>
            <person name="You Mak K.T."/>
            <person name="Polle J."/>
            <person name="Hovde B.T."/>
            <person name="Starkenburg S.R."/>
        </authorList>
    </citation>
    <scope>NUCLEOTIDE SEQUENCE [LARGE SCALE GENOMIC DNA]</scope>
    <source>
        <strain evidence="3 4">DOE0152z</strain>
    </source>
</reference>
<dbReference type="Gene3D" id="2.160.20.10">
    <property type="entry name" value="Single-stranded right-handed beta-helix, Pectin lyase-like"/>
    <property type="match status" value="3"/>
</dbReference>
<protein>
    <recommendedName>
        <fullName evidence="5">Right handed beta helix domain-containing protein</fullName>
    </recommendedName>
</protein>
<feature type="compositionally biased region" description="Basic and acidic residues" evidence="1">
    <location>
        <begin position="1879"/>
        <end position="1889"/>
    </location>
</feature>
<evidence type="ECO:0000256" key="2">
    <source>
        <dbReference type="SAM" id="SignalP"/>
    </source>
</evidence>
<gene>
    <name evidence="3" type="ORF">OEZ85_003855</name>
</gene>
<evidence type="ECO:0008006" key="5">
    <source>
        <dbReference type="Google" id="ProtNLM"/>
    </source>
</evidence>
<accession>A0ABY8UCX6</accession>
<evidence type="ECO:0000313" key="3">
    <source>
        <dbReference type="EMBL" id="WIA19214.1"/>
    </source>
</evidence>
<dbReference type="SUPFAM" id="SSF51126">
    <property type="entry name" value="Pectin lyase-like"/>
    <property type="match status" value="3"/>
</dbReference>
<keyword evidence="4" id="KW-1185">Reference proteome</keyword>
<organism evidence="3 4">
    <name type="scientific">Tetradesmus obliquus</name>
    <name type="common">Green alga</name>
    <name type="synonym">Acutodesmus obliquus</name>
    <dbReference type="NCBI Taxonomy" id="3088"/>
    <lineage>
        <taxon>Eukaryota</taxon>
        <taxon>Viridiplantae</taxon>
        <taxon>Chlorophyta</taxon>
        <taxon>core chlorophytes</taxon>
        <taxon>Chlorophyceae</taxon>
        <taxon>CS clade</taxon>
        <taxon>Sphaeropleales</taxon>
        <taxon>Scenedesmaceae</taxon>
        <taxon>Tetradesmus</taxon>
    </lineage>
</organism>
<name>A0ABY8UCX6_TETOB</name>
<dbReference type="InterPro" id="IPR011050">
    <property type="entry name" value="Pectin_lyase_fold/virulence"/>
</dbReference>